<dbReference type="Proteomes" id="UP000595224">
    <property type="component" value="Chromosome"/>
</dbReference>
<evidence type="ECO:0000313" key="1">
    <source>
        <dbReference type="EMBL" id="QQA01981.1"/>
    </source>
</evidence>
<proteinExistence type="predicted"/>
<sequence>MVMKKINRNERFMLRGSLRKNGFDRWRLVTNAISCVTGEEKTFFIEFYIVNPLLSPDECVMGFKNRCEPSPEELQYALAGTESAENIAQEKYVSPSFLMIKAGCLSGRCVQINSYFPFSSIDFGSGEYILSVKDLSERVCMLSDDCSCGEVSVTEQELVRKPELLGNAGSMSWNLKFNKVISFRPDYRTSDICWSVNGGRTDFSGTIVLNEEEFIVNPRKSFGFCDKNWGRDFAVPYFHLSSSNLLSRISGKNLLSSCFALQGIFGSKIDALISIEDHNYEFRAASGKKYSVEYDFTELPSDSADRKLHWSVSVHNTKYVVDIDIFCFSSSLLVRDFECPEGGRSLMKILSGGKGTGEIRIYKYVKKNLELLEHAEIFDCLCEFGNKEYPL</sequence>
<dbReference type="AlphaFoldDB" id="A0A7T3RF29"/>
<evidence type="ECO:0000313" key="2">
    <source>
        <dbReference type="Proteomes" id="UP000595224"/>
    </source>
</evidence>
<dbReference type="EMBL" id="CP064936">
    <property type="protein sequence ID" value="QQA01981.1"/>
    <property type="molecule type" value="Genomic_DNA"/>
</dbReference>
<dbReference type="KEGG" id="tper:IWA51_05130"/>
<dbReference type="RefSeq" id="WP_198443469.1">
    <property type="nucleotide sequence ID" value="NZ_CBCSHE010000004.1"/>
</dbReference>
<gene>
    <name evidence="1" type="ORF">IWA51_05130</name>
</gene>
<accession>A0A7T3RF29</accession>
<evidence type="ECO:0008006" key="3">
    <source>
        <dbReference type="Google" id="ProtNLM"/>
    </source>
</evidence>
<keyword evidence="2" id="KW-1185">Reference proteome</keyword>
<organism evidence="1 2">
    <name type="scientific">Treponema peruense</name>
    <dbReference type="NCBI Taxonomy" id="2787628"/>
    <lineage>
        <taxon>Bacteria</taxon>
        <taxon>Pseudomonadati</taxon>
        <taxon>Spirochaetota</taxon>
        <taxon>Spirochaetia</taxon>
        <taxon>Spirochaetales</taxon>
        <taxon>Treponemataceae</taxon>
        <taxon>Treponema</taxon>
    </lineage>
</organism>
<name>A0A7T3RF29_9SPIR</name>
<reference evidence="1 2" key="1">
    <citation type="submission" date="2020-11" db="EMBL/GenBank/DDBJ databases">
        <title>Treponema Peruensis nv. sp., first commensal Treponema isolated from human feces.</title>
        <authorList>
            <person name="Belkhou C."/>
            <person name="Raes J."/>
        </authorList>
    </citation>
    <scope>NUCLEOTIDE SEQUENCE [LARGE SCALE GENOMIC DNA]</scope>
    <source>
        <strain evidence="1 2">RCC2812</strain>
    </source>
</reference>
<protein>
    <recommendedName>
        <fullName evidence="3">Tocopherol cyclase</fullName>
    </recommendedName>
</protein>